<protein>
    <submittedName>
        <fullName evidence="1">Uncharacterized protein</fullName>
    </submittedName>
</protein>
<dbReference type="AlphaFoldDB" id="A0A6V7XMH1"/>
<gene>
    <name evidence="1" type="ORF">MENT_LOCUS53933</name>
</gene>
<sequence>MNLIMCCIKIIFVKLGKKMRFEIQNFLPPEVQLDILKFLNFDQLLSLQLTNCYFSNFITEYEVELARKEFHRIKTIPINKRGLSYYHFFKPEPKFYDFQLSEELVKKWKYGIEKSIPMFLTGTGRRMYNIACVLEESLIFKQDYLY</sequence>
<reference evidence="1 2" key="1">
    <citation type="submission" date="2020-08" db="EMBL/GenBank/DDBJ databases">
        <authorList>
            <person name="Koutsovoulos G."/>
            <person name="Danchin GJ E."/>
        </authorList>
    </citation>
    <scope>NUCLEOTIDE SEQUENCE [LARGE SCALE GENOMIC DNA]</scope>
</reference>
<dbReference type="SUPFAM" id="SSF81383">
    <property type="entry name" value="F-box domain"/>
    <property type="match status" value="1"/>
</dbReference>
<comment type="caution">
    <text evidence="1">The sequence shown here is derived from an EMBL/GenBank/DDBJ whole genome shotgun (WGS) entry which is preliminary data.</text>
</comment>
<evidence type="ECO:0000313" key="2">
    <source>
        <dbReference type="Proteomes" id="UP000580250"/>
    </source>
</evidence>
<organism evidence="1 2">
    <name type="scientific">Meloidogyne enterolobii</name>
    <name type="common">Root-knot nematode worm</name>
    <name type="synonym">Meloidogyne mayaguensis</name>
    <dbReference type="NCBI Taxonomy" id="390850"/>
    <lineage>
        <taxon>Eukaryota</taxon>
        <taxon>Metazoa</taxon>
        <taxon>Ecdysozoa</taxon>
        <taxon>Nematoda</taxon>
        <taxon>Chromadorea</taxon>
        <taxon>Rhabditida</taxon>
        <taxon>Tylenchina</taxon>
        <taxon>Tylenchomorpha</taxon>
        <taxon>Tylenchoidea</taxon>
        <taxon>Meloidogynidae</taxon>
        <taxon>Meloidogyninae</taxon>
        <taxon>Meloidogyne</taxon>
    </lineage>
</organism>
<evidence type="ECO:0000313" key="1">
    <source>
        <dbReference type="EMBL" id="CAD2200463.1"/>
    </source>
</evidence>
<dbReference type="EMBL" id="CAJEWN010001856">
    <property type="protein sequence ID" value="CAD2200463.1"/>
    <property type="molecule type" value="Genomic_DNA"/>
</dbReference>
<name>A0A6V7XMH1_MELEN</name>
<proteinExistence type="predicted"/>
<accession>A0A6V7XMH1</accession>
<dbReference type="Proteomes" id="UP000580250">
    <property type="component" value="Unassembled WGS sequence"/>
</dbReference>
<dbReference type="InterPro" id="IPR036047">
    <property type="entry name" value="F-box-like_dom_sf"/>
</dbReference>